<dbReference type="EMBL" id="JACHXU010000023">
    <property type="protein sequence ID" value="MBB3209381.1"/>
    <property type="molecule type" value="Genomic_DNA"/>
</dbReference>
<proteinExistence type="predicted"/>
<dbReference type="RefSeq" id="WP_184307963.1">
    <property type="nucleotide sequence ID" value="NZ_JACHXU010000023.1"/>
</dbReference>
<sequence length="96" mass="10063">MSESGSIGSQWARQLTAFPAAASFHCVDAFRSAAMEHAAMCDRLSQVRGFVSCAGGRGVFDFAFEVGATLDAKVCRLQDAAGIFPSRGEKCGDVAP</sequence>
<comment type="caution">
    <text evidence="1">The sequence shown here is derived from an EMBL/GenBank/DDBJ whole genome shotgun (WGS) entry which is preliminary data.</text>
</comment>
<keyword evidence="2" id="KW-1185">Reference proteome</keyword>
<reference evidence="1 2" key="1">
    <citation type="submission" date="2020-08" db="EMBL/GenBank/DDBJ databases">
        <title>Genomic Encyclopedia of Type Strains, Phase III (KMG-III): the genomes of soil and plant-associated and newly described type strains.</title>
        <authorList>
            <person name="Whitman W."/>
        </authorList>
    </citation>
    <scope>NUCLEOTIDE SEQUENCE [LARGE SCALE GENOMIC DNA]</scope>
    <source>
        <strain evidence="1 2">CECT 8075</strain>
    </source>
</reference>
<dbReference type="AlphaFoldDB" id="A0A7W5E378"/>
<evidence type="ECO:0000313" key="2">
    <source>
        <dbReference type="Proteomes" id="UP000536179"/>
    </source>
</evidence>
<organism evidence="1 2">
    <name type="scientific">Aporhodopirellula rubra</name>
    <dbReference type="NCBI Taxonomy" id="980271"/>
    <lineage>
        <taxon>Bacteria</taxon>
        <taxon>Pseudomonadati</taxon>
        <taxon>Planctomycetota</taxon>
        <taxon>Planctomycetia</taxon>
        <taxon>Pirellulales</taxon>
        <taxon>Pirellulaceae</taxon>
        <taxon>Aporhodopirellula</taxon>
    </lineage>
</organism>
<dbReference type="Proteomes" id="UP000536179">
    <property type="component" value="Unassembled WGS sequence"/>
</dbReference>
<accession>A0A7W5E378</accession>
<name>A0A7W5E378_9BACT</name>
<evidence type="ECO:0000313" key="1">
    <source>
        <dbReference type="EMBL" id="MBB3209381.1"/>
    </source>
</evidence>
<gene>
    <name evidence="1" type="ORF">FHS27_005221</name>
</gene>
<protein>
    <submittedName>
        <fullName evidence="1">Uncharacterized protein</fullName>
    </submittedName>
</protein>